<name>A0A5C1QDT5_9SPIO</name>
<sequence>MVALITGATSGIGKSYSTLLASKGWDLIITGRRDDIIIKHGKLLEERYKVRVEVVIVDFNSRESFNSFLDNYVKDSSREIGFLVNSVGFSNRCDFFNTDFDITHKMIEAHISRLSEITHYVVNSMKKYNRGGFVVNVSSLVGYLPSLHDPFYSGSKSFISTYSESISMILKPFNIVVQSLCPGFTKTDFHKDMNLAEDEFKNRGLKRWMSADDVVSYSYKKLKPGKVIVIPGIANKIIYYAVKILPKPLYYKIAGNNKTLTNRSLN</sequence>
<dbReference type="OrthoDB" id="9808814at2"/>
<proteinExistence type="inferred from homology"/>
<reference evidence="4 5" key="1">
    <citation type="submission" date="2019-02" db="EMBL/GenBank/DDBJ databases">
        <authorList>
            <person name="Fomenkov A."/>
            <person name="Dubinina G."/>
            <person name="Grabovich M."/>
            <person name="Vincze T."/>
            <person name="Roberts R.J."/>
        </authorList>
    </citation>
    <scope>NUCLEOTIDE SEQUENCE [LARGE SCALE GENOMIC DNA]</scope>
    <source>
        <strain evidence="4 5">P</strain>
    </source>
</reference>
<dbReference type="InterPro" id="IPR020904">
    <property type="entry name" value="Sc_DH/Rdtase_CS"/>
</dbReference>
<evidence type="ECO:0000256" key="2">
    <source>
        <dbReference type="ARBA" id="ARBA00023002"/>
    </source>
</evidence>
<dbReference type="PANTHER" id="PTHR42901">
    <property type="entry name" value="ALCOHOL DEHYDROGENASE"/>
    <property type="match status" value="1"/>
</dbReference>
<dbReference type="KEGG" id="sper:EW093_12650"/>
<dbReference type="GO" id="GO:0016491">
    <property type="term" value="F:oxidoreductase activity"/>
    <property type="evidence" value="ECO:0007669"/>
    <property type="project" value="UniProtKB-KW"/>
</dbReference>
<dbReference type="EMBL" id="CP035807">
    <property type="protein sequence ID" value="QEN05528.1"/>
    <property type="molecule type" value="Genomic_DNA"/>
</dbReference>
<organism evidence="4 5">
    <name type="scientific">Thiospirochaeta perfilievii</name>
    <dbReference type="NCBI Taxonomy" id="252967"/>
    <lineage>
        <taxon>Bacteria</taxon>
        <taxon>Pseudomonadati</taxon>
        <taxon>Spirochaetota</taxon>
        <taxon>Spirochaetia</taxon>
        <taxon>Spirochaetales</taxon>
        <taxon>Spirochaetaceae</taxon>
        <taxon>Thiospirochaeta</taxon>
    </lineage>
</organism>
<dbReference type="Proteomes" id="UP000323824">
    <property type="component" value="Chromosome"/>
</dbReference>
<dbReference type="InterPro" id="IPR002347">
    <property type="entry name" value="SDR_fam"/>
</dbReference>
<dbReference type="PROSITE" id="PS00061">
    <property type="entry name" value="ADH_SHORT"/>
    <property type="match status" value="1"/>
</dbReference>
<comment type="similarity">
    <text evidence="1 3">Belongs to the short-chain dehydrogenases/reductases (SDR) family.</text>
</comment>
<evidence type="ECO:0000256" key="1">
    <source>
        <dbReference type="ARBA" id="ARBA00006484"/>
    </source>
</evidence>
<dbReference type="Gene3D" id="3.40.50.720">
    <property type="entry name" value="NAD(P)-binding Rossmann-like Domain"/>
    <property type="match status" value="1"/>
</dbReference>
<dbReference type="PANTHER" id="PTHR42901:SF1">
    <property type="entry name" value="ALCOHOL DEHYDROGENASE"/>
    <property type="match status" value="1"/>
</dbReference>
<keyword evidence="5" id="KW-1185">Reference proteome</keyword>
<dbReference type="InterPro" id="IPR036291">
    <property type="entry name" value="NAD(P)-bd_dom_sf"/>
</dbReference>
<evidence type="ECO:0000313" key="4">
    <source>
        <dbReference type="EMBL" id="QEN05528.1"/>
    </source>
</evidence>
<dbReference type="Pfam" id="PF00106">
    <property type="entry name" value="adh_short"/>
    <property type="match status" value="1"/>
</dbReference>
<accession>A0A5C1QDT5</accession>
<keyword evidence="2" id="KW-0560">Oxidoreductase</keyword>
<gene>
    <name evidence="4" type="ORF">EW093_12650</name>
</gene>
<protein>
    <submittedName>
        <fullName evidence="4">SDR family NAD(P)-dependent oxidoreductase</fullName>
    </submittedName>
</protein>
<dbReference type="SUPFAM" id="SSF51735">
    <property type="entry name" value="NAD(P)-binding Rossmann-fold domains"/>
    <property type="match status" value="1"/>
</dbReference>
<dbReference type="PRINTS" id="PR00081">
    <property type="entry name" value="GDHRDH"/>
</dbReference>
<dbReference type="RefSeq" id="WP_149568766.1">
    <property type="nucleotide sequence ID" value="NZ_CP035807.1"/>
</dbReference>
<dbReference type="PRINTS" id="PR00080">
    <property type="entry name" value="SDRFAMILY"/>
</dbReference>
<evidence type="ECO:0000256" key="3">
    <source>
        <dbReference type="RuleBase" id="RU000363"/>
    </source>
</evidence>
<dbReference type="PIRSF" id="PIRSF000126">
    <property type="entry name" value="11-beta-HSD1"/>
    <property type="match status" value="1"/>
</dbReference>
<dbReference type="AlphaFoldDB" id="A0A5C1QDT5"/>
<reference evidence="4 5" key="2">
    <citation type="submission" date="2019-09" db="EMBL/GenBank/DDBJ databases">
        <title>Complete Genome Sequence and Methylome Analysis of free living Spirochaetas.</title>
        <authorList>
            <person name="Leshcheva N."/>
            <person name="Mikheeva N."/>
        </authorList>
    </citation>
    <scope>NUCLEOTIDE SEQUENCE [LARGE SCALE GENOMIC DNA]</scope>
    <source>
        <strain evidence="4 5">P</strain>
    </source>
</reference>
<evidence type="ECO:0000313" key="5">
    <source>
        <dbReference type="Proteomes" id="UP000323824"/>
    </source>
</evidence>